<organism evidence="2 3">
    <name type="scientific">Bombiscardovia nodaiensis</name>
    <dbReference type="NCBI Taxonomy" id="2932181"/>
    <lineage>
        <taxon>Bacteria</taxon>
        <taxon>Bacillati</taxon>
        <taxon>Actinomycetota</taxon>
        <taxon>Actinomycetes</taxon>
        <taxon>Bifidobacteriales</taxon>
        <taxon>Bifidobacteriaceae</taxon>
        <taxon>Bombiscardovia</taxon>
    </lineage>
</organism>
<dbReference type="Gene3D" id="3.40.930.10">
    <property type="entry name" value="Mannitol-specific EII, Chain A"/>
    <property type="match status" value="1"/>
</dbReference>
<dbReference type="Pfam" id="PF00359">
    <property type="entry name" value="PTS_EIIA_2"/>
    <property type="match status" value="1"/>
</dbReference>
<dbReference type="PROSITE" id="PS51094">
    <property type="entry name" value="PTS_EIIA_TYPE_2"/>
    <property type="match status" value="1"/>
</dbReference>
<dbReference type="InterPro" id="IPR016152">
    <property type="entry name" value="PTrfase/Anion_transptr"/>
</dbReference>
<name>A0ABN6S7I5_9BIFI</name>
<accession>A0ABN6S7I5</accession>
<evidence type="ECO:0000259" key="1">
    <source>
        <dbReference type="PROSITE" id="PS51094"/>
    </source>
</evidence>
<protein>
    <recommendedName>
        <fullName evidence="1">PTS EIIA type-2 domain-containing protein</fullName>
    </recommendedName>
</protein>
<evidence type="ECO:0000313" key="2">
    <source>
        <dbReference type="EMBL" id="BDR52109.1"/>
    </source>
</evidence>
<evidence type="ECO:0000313" key="3">
    <source>
        <dbReference type="Proteomes" id="UP001321766"/>
    </source>
</evidence>
<proteinExistence type="predicted"/>
<dbReference type="Proteomes" id="UP001321766">
    <property type="component" value="Chromosome"/>
</dbReference>
<dbReference type="EMBL" id="AP026798">
    <property type="protein sequence ID" value="BDR52109.1"/>
    <property type="molecule type" value="Genomic_DNA"/>
</dbReference>
<gene>
    <name evidence="2" type="ORF">KIM372_00160</name>
</gene>
<dbReference type="SUPFAM" id="SSF55804">
    <property type="entry name" value="Phoshotransferase/anion transport protein"/>
    <property type="match status" value="1"/>
</dbReference>
<sequence>MKWLIAWEPESAEGIRSKADLFEWIASYAREQGLVADAQLVPGLLEERESIGSTLVSDQLANPHLQSDTVLHSAVVMLKLAQPISGWEGAEPIERFMVTLLPAQPALADVAELRQWYRKLADSRVANVLSCGQCEDVRQLIDMERE</sequence>
<keyword evidence="3" id="KW-1185">Reference proteome</keyword>
<reference evidence="2 3" key="1">
    <citation type="journal article" date="2023" name="Microbiol. Spectr.">
        <title>Symbiosis of Carpenter Bees with Uncharacterized Lactic Acid Bacteria Showing NAD Auxotrophy.</title>
        <authorList>
            <person name="Kawasaki S."/>
            <person name="Ozawa K."/>
            <person name="Mori T."/>
            <person name="Yamamoto A."/>
            <person name="Ito M."/>
            <person name="Ohkuma M."/>
            <person name="Sakamoto M."/>
            <person name="Matsutani M."/>
        </authorList>
    </citation>
    <scope>NUCLEOTIDE SEQUENCE [LARGE SCALE GENOMIC DNA]</scope>
    <source>
        <strain evidence="2 3">Kim37-2</strain>
    </source>
</reference>
<dbReference type="InterPro" id="IPR002178">
    <property type="entry name" value="PTS_EIIA_type-2_dom"/>
</dbReference>
<feature type="domain" description="PTS EIIA type-2" evidence="1">
    <location>
        <begin position="1"/>
        <end position="144"/>
    </location>
</feature>